<sequence length="274" mass="28727">MTRRWIASSVAAAVALTAAVWVATNDTNAQAADARNYVVLGDSYAAGVGAGNYRDTTCRQSADGSYPHLWVQARTRAAFGPRITNRSCSGATVQTVRDTQLGALDASTGWVTVTVGGNDVGFAATLQQCLLGTDATCHTAVQRSVGVMQSTLPGALDSLFATIRKKAPTAKVYVVGYPRLVAAASPSRSCGSLTDSRRAGLNSAADTLAEVTRQRTAGRPGFTFIDGRAIFAGREACTSSPWVHPLRTDAVVESFHPNRAGYQAYAARLHAVTG</sequence>
<dbReference type="Gene3D" id="3.40.50.1110">
    <property type="entry name" value="SGNH hydrolase"/>
    <property type="match status" value="1"/>
</dbReference>
<dbReference type="InterPro" id="IPR036514">
    <property type="entry name" value="SGNH_hydro_sf"/>
</dbReference>
<dbReference type="RefSeq" id="WP_168000328.1">
    <property type="nucleotide sequence ID" value="NZ_JAATEO010000006.1"/>
</dbReference>
<reference evidence="3 4" key="1">
    <citation type="submission" date="2020-03" db="EMBL/GenBank/DDBJ databases">
        <title>WGS of actinomycetes isolated from Thailand.</title>
        <authorList>
            <person name="Thawai C."/>
        </authorList>
    </citation>
    <scope>NUCLEOTIDE SEQUENCE [LARGE SCALE GENOMIC DNA]</scope>
    <source>
        <strain evidence="3 4">HSS6-12</strain>
    </source>
</reference>
<gene>
    <name evidence="3" type="ORF">HCJ94_08040</name>
</gene>
<dbReference type="InterPro" id="IPR013830">
    <property type="entry name" value="SGNH_hydro"/>
</dbReference>
<dbReference type="Proteomes" id="UP000783871">
    <property type="component" value="Unassembled WGS sequence"/>
</dbReference>
<comment type="caution">
    <text evidence="3">The sequence shown here is derived from an EMBL/GenBank/DDBJ whole genome shotgun (WGS) entry which is preliminary data.</text>
</comment>
<protein>
    <submittedName>
        <fullName evidence="3">SGNH/GDSL hydrolase family protein</fullName>
    </submittedName>
</protein>
<feature type="signal peptide" evidence="1">
    <location>
        <begin position="1"/>
        <end position="31"/>
    </location>
</feature>
<name>A0ABX0Z385_9ACTN</name>
<evidence type="ECO:0000313" key="4">
    <source>
        <dbReference type="Proteomes" id="UP000783871"/>
    </source>
</evidence>
<dbReference type="SUPFAM" id="SSF52266">
    <property type="entry name" value="SGNH hydrolase"/>
    <property type="match status" value="1"/>
</dbReference>
<proteinExistence type="predicted"/>
<dbReference type="Pfam" id="PF13472">
    <property type="entry name" value="Lipase_GDSL_2"/>
    <property type="match status" value="1"/>
</dbReference>
<dbReference type="PANTHER" id="PTHR37981">
    <property type="entry name" value="LIPASE 2"/>
    <property type="match status" value="1"/>
</dbReference>
<feature type="chain" id="PRO_5046167961" evidence="1">
    <location>
        <begin position="32"/>
        <end position="274"/>
    </location>
</feature>
<organism evidence="3 4">
    <name type="scientific">Micromonospora thermarum</name>
    <dbReference type="NCBI Taxonomy" id="2720024"/>
    <lineage>
        <taxon>Bacteria</taxon>
        <taxon>Bacillati</taxon>
        <taxon>Actinomycetota</taxon>
        <taxon>Actinomycetes</taxon>
        <taxon>Micromonosporales</taxon>
        <taxon>Micromonosporaceae</taxon>
        <taxon>Micromonospora</taxon>
    </lineage>
</organism>
<feature type="domain" description="SGNH hydrolase-type esterase" evidence="2">
    <location>
        <begin position="39"/>
        <end position="264"/>
    </location>
</feature>
<keyword evidence="1" id="KW-0732">Signal</keyword>
<evidence type="ECO:0000259" key="2">
    <source>
        <dbReference type="Pfam" id="PF13472"/>
    </source>
</evidence>
<dbReference type="GO" id="GO:0016787">
    <property type="term" value="F:hydrolase activity"/>
    <property type="evidence" value="ECO:0007669"/>
    <property type="project" value="UniProtKB-KW"/>
</dbReference>
<keyword evidence="4" id="KW-1185">Reference proteome</keyword>
<dbReference type="InterPro" id="IPR037460">
    <property type="entry name" value="SEST-like"/>
</dbReference>
<keyword evidence="3" id="KW-0378">Hydrolase</keyword>
<dbReference type="CDD" id="cd01823">
    <property type="entry name" value="SEST_like"/>
    <property type="match status" value="1"/>
</dbReference>
<dbReference type="EMBL" id="JAATEO010000006">
    <property type="protein sequence ID" value="NJP31933.1"/>
    <property type="molecule type" value="Genomic_DNA"/>
</dbReference>
<evidence type="ECO:0000313" key="3">
    <source>
        <dbReference type="EMBL" id="NJP31933.1"/>
    </source>
</evidence>
<accession>A0ABX0Z385</accession>
<evidence type="ECO:0000256" key="1">
    <source>
        <dbReference type="SAM" id="SignalP"/>
    </source>
</evidence>
<dbReference type="PANTHER" id="PTHR37981:SF1">
    <property type="entry name" value="SGNH HYDROLASE-TYPE ESTERASE DOMAIN-CONTAINING PROTEIN"/>
    <property type="match status" value="1"/>
</dbReference>